<evidence type="ECO:0000313" key="1">
    <source>
        <dbReference type="EMBL" id="BAH73800.1"/>
    </source>
</evidence>
<dbReference type="InterPro" id="IPR029063">
    <property type="entry name" value="SAM-dependent_MTases_sf"/>
</dbReference>
<gene>
    <name evidence="1" type="ordered locus">DMR_03090</name>
</gene>
<accession>C4XGM0</accession>
<dbReference type="OrthoDB" id="9765084at2"/>
<dbReference type="EMBL" id="AP010904">
    <property type="protein sequence ID" value="BAH73800.1"/>
    <property type="molecule type" value="Genomic_DNA"/>
</dbReference>
<proteinExistence type="predicted"/>
<protein>
    <recommendedName>
        <fullName evidence="3">Methyltransferase domain-containing protein</fullName>
    </recommendedName>
</protein>
<evidence type="ECO:0008006" key="3">
    <source>
        <dbReference type="Google" id="ProtNLM"/>
    </source>
</evidence>
<keyword evidence="2" id="KW-1185">Reference proteome</keyword>
<dbReference type="Gene3D" id="3.40.50.150">
    <property type="entry name" value="Vaccinia Virus protein VP39"/>
    <property type="match status" value="2"/>
</dbReference>
<dbReference type="AlphaFoldDB" id="C4XGM0"/>
<dbReference type="KEGG" id="dma:DMR_03090"/>
<dbReference type="HOGENOM" id="CLU_388690_0_0_7"/>
<reference evidence="1 2" key="1">
    <citation type="journal article" date="2009" name="Genome Res.">
        <title>Whole genome sequence of Desulfovibrio magneticus strain RS-1 revealed common gene clusters in magnetotactic bacteria.</title>
        <authorList>
            <person name="Nakazawa H."/>
            <person name="Arakaki A."/>
            <person name="Narita-Yamada S."/>
            <person name="Yashiro I."/>
            <person name="Jinno K."/>
            <person name="Aoki N."/>
            <person name="Tsuruyama A."/>
            <person name="Okamura Y."/>
            <person name="Tanikawa S."/>
            <person name="Fujita N."/>
            <person name="Takeyama H."/>
            <person name="Matsunaga T."/>
        </authorList>
    </citation>
    <scope>NUCLEOTIDE SEQUENCE [LARGE SCALE GENOMIC DNA]</scope>
    <source>
        <strain evidence="2">ATCC 700980 / DSM 13731 / RS-1</strain>
    </source>
</reference>
<name>C4XGM0_SOLM1</name>
<sequence length="710" mass="80278">MTYDLNIPGQINEFQLRAIEAVATLVPENGVVVEIGSLFGRSSYAWGASVLPSVTVHCIDPWKGNSGATPLQDRWGITYSIEQFREYTKRLQNIVPHQGYSPRDFSTWDQDIDLFYEDSVHRNPTFSKNLHFWLSHLKSTGIACGDDYRPRFPDIVNGVGALAEQLGRELIIVDKFWCLLPSAELVPAVEAIRERLLVIKSEAEEAALTHPFAHTLSITNKSHTISAGTPLSIEIYACNESPFSWNDDCGNPLTSNVLIGFQSTANSTTASSIYPLNTALEPDRPVIDTVLISTTGLSPGTFTATAQLLLTDDQGKVNHILKDNMHWLFEITPEKNLHGIPDTYQAFHEDKPENFNEISSLDVHAAYRMFLGRPPEGGEQRISNHLEAAKSLDGLRQRFIVSPEFQRTIRRFIPDGYTKRHPTDLNTIKFRHQSVKHRDRTMDKIFEIPVVDPNLSRDHLLNIFRYQPFKLPDGTITGSGNGQVYGGLTRAMRPGEVTKKEWDNFFLLNSELTMMYEDIIWAIKNEFGSFKGLSFADFACNSGYFCYRYLQEGAEMATGIDGYDFSEAFSIVNRACSLNAKFIHASYNMMTHEAKGLADTYDIVSCIAFMCYSSDPTYLLTYLAKLANRALVVLSKIPHGNDELFIKYANTESKYFNKQFPICFDAATEISEELFRCGLKSLGFKTVIEILREKHWQPRGTAWRCFIALR</sequence>
<dbReference type="RefSeq" id="WP_012749885.1">
    <property type="nucleotide sequence ID" value="NC_012796.1"/>
</dbReference>
<organism evidence="1 2">
    <name type="scientific">Solidesulfovibrio magneticus (strain ATCC 700980 / DSM 13731 / RS-1)</name>
    <name type="common">Desulfovibrio magneticus</name>
    <dbReference type="NCBI Taxonomy" id="573370"/>
    <lineage>
        <taxon>Bacteria</taxon>
        <taxon>Pseudomonadati</taxon>
        <taxon>Thermodesulfobacteriota</taxon>
        <taxon>Desulfovibrionia</taxon>
        <taxon>Desulfovibrionales</taxon>
        <taxon>Desulfovibrionaceae</taxon>
        <taxon>Solidesulfovibrio</taxon>
    </lineage>
</organism>
<dbReference type="Proteomes" id="UP000009071">
    <property type="component" value="Chromosome"/>
</dbReference>
<dbReference type="STRING" id="573370.DMR_03090"/>
<evidence type="ECO:0000313" key="2">
    <source>
        <dbReference type="Proteomes" id="UP000009071"/>
    </source>
</evidence>
<dbReference type="eggNOG" id="ENOG50347RG">
    <property type="taxonomic scope" value="Bacteria"/>
</dbReference>
<dbReference type="Pfam" id="PF13578">
    <property type="entry name" value="Methyltransf_24"/>
    <property type="match status" value="1"/>
</dbReference>
<dbReference type="SUPFAM" id="SSF53335">
    <property type="entry name" value="S-adenosyl-L-methionine-dependent methyltransferases"/>
    <property type="match status" value="2"/>
</dbReference>